<dbReference type="AlphaFoldDB" id="A0AA38U2X7"/>
<keyword evidence="3" id="KW-1185">Reference proteome</keyword>
<comment type="caution">
    <text evidence="2">The sequence shown here is derived from an EMBL/GenBank/DDBJ whole genome shotgun (WGS) entry which is preliminary data.</text>
</comment>
<accession>A0AA38U2X7</accession>
<evidence type="ECO:0000313" key="3">
    <source>
        <dbReference type="Proteomes" id="UP001163846"/>
    </source>
</evidence>
<name>A0AA38U2X7_9AGAR</name>
<evidence type="ECO:0000313" key="2">
    <source>
        <dbReference type="EMBL" id="KAJ3831301.1"/>
    </source>
</evidence>
<sequence length="222" mass="25150">PTRSASHHNVQNVPPTSNVESPRQSPSKRKFTLPKLRQRCLPFLFAHINLCYKEEKLERLAKEVEIISGITKILVISYLHPSFEQDKNIRKILLQLKRLLHVEMKCDNINDNLSLLEAILALPTVTSVLVNHEPYQRQESMDNVDLSKVVLKQAHTSSDGCFTPHLEKCLSRGMKLALLELNERDLLDTKSQIGRTYSGLETLAVDSESGGAAYDQKHSLEN</sequence>
<organism evidence="2 3">
    <name type="scientific">Lentinula raphanica</name>
    <dbReference type="NCBI Taxonomy" id="153919"/>
    <lineage>
        <taxon>Eukaryota</taxon>
        <taxon>Fungi</taxon>
        <taxon>Dikarya</taxon>
        <taxon>Basidiomycota</taxon>
        <taxon>Agaricomycotina</taxon>
        <taxon>Agaricomycetes</taxon>
        <taxon>Agaricomycetidae</taxon>
        <taxon>Agaricales</taxon>
        <taxon>Marasmiineae</taxon>
        <taxon>Omphalotaceae</taxon>
        <taxon>Lentinula</taxon>
    </lineage>
</organism>
<evidence type="ECO:0000256" key="1">
    <source>
        <dbReference type="SAM" id="MobiDB-lite"/>
    </source>
</evidence>
<gene>
    <name evidence="2" type="ORF">F5878DRAFT_676351</name>
</gene>
<reference evidence="2" key="1">
    <citation type="submission" date="2022-08" db="EMBL/GenBank/DDBJ databases">
        <authorList>
            <consortium name="DOE Joint Genome Institute"/>
            <person name="Min B."/>
            <person name="Riley R."/>
            <person name="Sierra-Patev S."/>
            <person name="Naranjo-Ortiz M."/>
            <person name="Looney B."/>
            <person name="Konkel Z."/>
            <person name="Slot J.C."/>
            <person name="Sakamoto Y."/>
            <person name="Steenwyk J.L."/>
            <person name="Rokas A."/>
            <person name="Carro J."/>
            <person name="Camarero S."/>
            <person name="Ferreira P."/>
            <person name="Molpeceres G."/>
            <person name="Ruiz-Duenas F.J."/>
            <person name="Serrano A."/>
            <person name="Henrissat B."/>
            <person name="Drula E."/>
            <person name="Hughes K.W."/>
            <person name="Mata J.L."/>
            <person name="Ishikawa N.K."/>
            <person name="Vargas-Isla R."/>
            <person name="Ushijima S."/>
            <person name="Smith C.A."/>
            <person name="Ahrendt S."/>
            <person name="Andreopoulos W."/>
            <person name="He G."/>
            <person name="Labutti K."/>
            <person name="Lipzen A."/>
            <person name="Ng V."/>
            <person name="Sandor L."/>
            <person name="Barry K."/>
            <person name="Martinez A.T."/>
            <person name="Xiao Y."/>
            <person name="Gibbons J.G."/>
            <person name="Terashima K."/>
            <person name="Hibbett D.S."/>
            <person name="Grigoriev I.V."/>
        </authorList>
    </citation>
    <scope>NUCLEOTIDE SEQUENCE</scope>
    <source>
        <strain evidence="2">TFB9207</strain>
    </source>
</reference>
<feature type="non-terminal residue" evidence="2">
    <location>
        <position position="1"/>
    </location>
</feature>
<proteinExistence type="predicted"/>
<dbReference type="Proteomes" id="UP001163846">
    <property type="component" value="Unassembled WGS sequence"/>
</dbReference>
<feature type="compositionally biased region" description="Polar residues" evidence="1">
    <location>
        <begin position="1"/>
        <end position="25"/>
    </location>
</feature>
<protein>
    <submittedName>
        <fullName evidence="2">Uncharacterized protein</fullName>
    </submittedName>
</protein>
<feature type="region of interest" description="Disordered" evidence="1">
    <location>
        <begin position="1"/>
        <end position="29"/>
    </location>
</feature>
<dbReference type="EMBL" id="MU807597">
    <property type="protein sequence ID" value="KAJ3831301.1"/>
    <property type="molecule type" value="Genomic_DNA"/>
</dbReference>